<dbReference type="CDD" id="cd17321">
    <property type="entry name" value="MFS_MMR_MDR_like"/>
    <property type="match status" value="1"/>
</dbReference>
<keyword evidence="2" id="KW-0813">Transport</keyword>
<dbReference type="PROSITE" id="PS50850">
    <property type="entry name" value="MFS"/>
    <property type="match status" value="1"/>
</dbReference>
<reference evidence="10 11" key="1">
    <citation type="journal article" date="2018" name="Int. J. Syst. Evol. Microbiol.">
        <title>Micromonospora globbae sp. nov., an endophytic actinomycete isolated from roots of Globba winitii C. H. Wright.</title>
        <authorList>
            <person name="Kuncharoen N."/>
            <person name="Pittayakhajonwut P."/>
            <person name="Tanasupawat S."/>
        </authorList>
    </citation>
    <scope>NUCLEOTIDE SEQUENCE [LARGE SCALE GENOMIC DNA]</scope>
    <source>
        <strain evidence="10 11">WPS1-2</strain>
    </source>
</reference>
<evidence type="ECO:0000256" key="1">
    <source>
        <dbReference type="ARBA" id="ARBA00004651"/>
    </source>
</evidence>
<dbReference type="InterPro" id="IPR020846">
    <property type="entry name" value="MFS_dom"/>
</dbReference>
<keyword evidence="6 8" id="KW-0472">Membrane</keyword>
<evidence type="ECO:0000313" key="11">
    <source>
        <dbReference type="Proteomes" id="UP000285744"/>
    </source>
</evidence>
<feature type="transmembrane region" description="Helical" evidence="8">
    <location>
        <begin position="278"/>
        <end position="299"/>
    </location>
</feature>
<dbReference type="PANTHER" id="PTHR42718:SF46">
    <property type="entry name" value="BLR6921 PROTEIN"/>
    <property type="match status" value="1"/>
</dbReference>
<keyword evidence="4 8" id="KW-0812">Transmembrane</keyword>
<evidence type="ECO:0000256" key="6">
    <source>
        <dbReference type="ARBA" id="ARBA00023136"/>
    </source>
</evidence>
<proteinExistence type="predicted"/>
<dbReference type="SUPFAM" id="SSF103473">
    <property type="entry name" value="MFS general substrate transporter"/>
    <property type="match status" value="1"/>
</dbReference>
<organism evidence="10 11">
    <name type="scientific">Micromonospora globbae</name>
    <dbReference type="NCBI Taxonomy" id="1894969"/>
    <lineage>
        <taxon>Bacteria</taxon>
        <taxon>Bacillati</taxon>
        <taxon>Actinomycetota</taxon>
        <taxon>Actinomycetes</taxon>
        <taxon>Micromonosporales</taxon>
        <taxon>Micromonosporaceae</taxon>
        <taxon>Micromonospora</taxon>
    </lineage>
</organism>
<dbReference type="RefSeq" id="WP_120331658.1">
    <property type="nucleotide sequence ID" value="NZ_RAQQ01000028.1"/>
</dbReference>
<feature type="domain" description="Major facilitator superfamily (MFS) profile" evidence="9">
    <location>
        <begin position="24"/>
        <end position="460"/>
    </location>
</feature>
<feature type="transmembrane region" description="Helical" evidence="8">
    <location>
        <begin position="239"/>
        <end position="257"/>
    </location>
</feature>
<feature type="transmembrane region" description="Helical" evidence="8">
    <location>
        <begin position="434"/>
        <end position="455"/>
    </location>
</feature>
<dbReference type="Gene3D" id="1.20.1250.20">
    <property type="entry name" value="MFS general substrate transporter like domains"/>
    <property type="match status" value="1"/>
</dbReference>
<feature type="transmembrane region" description="Helical" evidence="8">
    <location>
        <begin position="152"/>
        <end position="172"/>
    </location>
</feature>
<dbReference type="GO" id="GO:0022857">
    <property type="term" value="F:transmembrane transporter activity"/>
    <property type="evidence" value="ECO:0007669"/>
    <property type="project" value="InterPro"/>
</dbReference>
<evidence type="ECO:0000256" key="7">
    <source>
        <dbReference type="SAM" id="MobiDB-lite"/>
    </source>
</evidence>
<dbReference type="Gene3D" id="1.20.1720.10">
    <property type="entry name" value="Multidrug resistance protein D"/>
    <property type="match status" value="1"/>
</dbReference>
<feature type="region of interest" description="Disordered" evidence="7">
    <location>
        <begin position="461"/>
        <end position="491"/>
    </location>
</feature>
<keyword evidence="5 8" id="KW-1133">Transmembrane helix</keyword>
<protein>
    <submittedName>
        <fullName evidence="10">MFS transporter</fullName>
    </submittedName>
</protein>
<feature type="transmembrane region" description="Helical" evidence="8">
    <location>
        <begin position="403"/>
        <end position="428"/>
    </location>
</feature>
<feature type="transmembrane region" description="Helical" evidence="8">
    <location>
        <begin position="25"/>
        <end position="47"/>
    </location>
</feature>
<feature type="transmembrane region" description="Helical" evidence="8">
    <location>
        <begin position="369"/>
        <end position="391"/>
    </location>
</feature>
<evidence type="ECO:0000256" key="5">
    <source>
        <dbReference type="ARBA" id="ARBA00022989"/>
    </source>
</evidence>
<evidence type="ECO:0000313" key="10">
    <source>
        <dbReference type="EMBL" id="RKF24058.1"/>
    </source>
</evidence>
<feature type="transmembrane region" description="Helical" evidence="8">
    <location>
        <begin position="178"/>
        <end position="198"/>
    </location>
</feature>
<dbReference type="GO" id="GO:0005886">
    <property type="term" value="C:plasma membrane"/>
    <property type="evidence" value="ECO:0007669"/>
    <property type="project" value="UniProtKB-SubCell"/>
</dbReference>
<feature type="transmembrane region" description="Helical" evidence="8">
    <location>
        <begin position="59"/>
        <end position="78"/>
    </location>
</feature>
<dbReference type="EMBL" id="RAQQ01000028">
    <property type="protein sequence ID" value="RKF24058.1"/>
    <property type="molecule type" value="Genomic_DNA"/>
</dbReference>
<evidence type="ECO:0000256" key="3">
    <source>
        <dbReference type="ARBA" id="ARBA00022475"/>
    </source>
</evidence>
<name>A0A420ETP8_9ACTN</name>
<feature type="transmembrane region" description="Helical" evidence="8">
    <location>
        <begin position="210"/>
        <end position="227"/>
    </location>
</feature>
<dbReference type="AlphaFoldDB" id="A0A420ETP8"/>
<feature type="transmembrane region" description="Helical" evidence="8">
    <location>
        <begin position="120"/>
        <end position="140"/>
    </location>
</feature>
<accession>A0A420ETP8</accession>
<dbReference type="InterPro" id="IPR011701">
    <property type="entry name" value="MFS"/>
</dbReference>
<gene>
    <name evidence="10" type="ORF">D7I43_28410</name>
</gene>
<keyword evidence="3" id="KW-1003">Cell membrane</keyword>
<evidence type="ECO:0000256" key="2">
    <source>
        <dbReference type="ARBA" id="ARBA00022448"/>
    </source>
</evidence>
<dbReference type="Proteomes" id="UP000285744">
    <property type="component" value="Unassembled WGS sequence"/>
</dbReference>
<comment type="subcellular location">
    <subcellularLocation>
        <location evidence="1">Cell membrane</location>
        <topology evidence="1">Multi-pass membrane protein</topology>
    </subcellularLocation>
</comment>
<feature type="transmembrane region" description="Helical" evidence="8">
    <location>
        <begin position="90"/>
        <end position="114"/>
    </location>
</feature>
<dbReference type="Pfam" id="PF07690">
    <property type="entry name" value="MFS_1"/>
    <property type="match status" value="2"/>
</dbReference>
<feature type="transmembrane region" description="Helical" evidence="8">
    <location>
        <begin position="311"/>
        <end position="331"/>
    </location>
</feature>
<feature type="transmembrane region" description="Helical" evidence="8">
    <location>
        <begin position="343"/>
        <end position="363"/>
    </location>
</feature>
<evidence type="ECO:0000256" key="4">
    <source>
        <dbReference type="ARBA" id="ARBA00022692"/>
    </source>
</evidence>
<evidence type="ECO:0000259" key="9">
    <source>
        <dbReference type="PROSITE" id="PS50850"/>
    </source>
</evidence>
<comment type="caution">
    <text evidence="10">The sequence shown here is derived from an EMBL/GenBank/DDBJ whole genome shotgun (WGS) entry which is preliminary data.</text>
</comment>
<evidence type="ECO:0000256" key="8">
    <source>
        <dbReference type="SAM" id="Phobius"/>
    </source>
</evidence>
<dbReference type="InterPro" id="IPR036259">
    <property type="entry name" value="MFS_trans_sf"/>
</dbReference>
<dbReference type="PANTHER" id="PTHR42718">
    <property type="entry name" value="MAJOR FACILITATOR SUPERFAMILY MULTIDRUG TRANSPORTER MFSC"/>
    <property type="match status" value="1"/>
</dbReference>
<dbReference type="OrthoDB" id="7375466at2"/>
<sequence length="491" mass="49788">MIVTNCLLSSLGGLMQSSSRARAGMGLLGLSSLITGLDFTIVYVALPDIQRELTFTDRQVQWVVSAYALVFGGFLLLFGRLSDLLGRRRVFQLGMALFLVASLAGAAATGPAVLLAARGVQGLGAAALFPSTLALVTSTFPPGRRRSRAMTIWAASGASGLSLGALLGGVLAEISWRGVFLVNVPLTAIALAGAPALFSRDTAPTRRGGFDVTGACTGTAAAVLLVLSITEASEPDASWAWVLACTAITLALALLFFRAEATNSNPLLPLALFSHRSLRGALLLITLYGISLQSVPYVLTIHLRDGLGMTALEAGLAFLLPTGAIAAGNITGERLMLRFGIRVVLVTGLVTGAAGTGLMAAAIDARYPALAPGILLAGLGMGLVFPAMFAAATTGIPPAHAGIASATASTALQIGTAVGLAIITWILHAGDQNLVAALAAISGIAVAAILPVILVSHPTQTGGMPDDAPVQSSSLAGDGDPMPARGSAPLN</sequence>